<reference evidence="3" key="1">
    <citation type="submission" date="2021-01" db="EMBL/GenBank/DDBJ databases">
        <authorList>
            <person name="Corre E."/>
            <person name="Pelletier E."/>
            <person name="Niang G."/>
            <person name="Scheremetjew M."/>
            <person name="Finn R."/>
            <person name="Kale V."/>
            <person name="Holt S."/>
            <person name="Cochrane G."/>
            <person name="Meng A."/>
            <person name="Brown T."/>
            <person name="Cohen L."/>
        </authorList>
    </citation>
    <scope>NUCLEOTIDE SEQUENCE</scope>
    <source>
        <strain evidence="3">CCMP 769</strain>
    </source>
</reference>
<dbReference type="SUPFAM" id="SSF51905">
    <property type="entry name" value="FAD/NAD(P)-binding domain"/>
    <property type="match status" value="1"/>
</dbReference>
<gene>
    <name evidence="3" type="ORF">RMAR00112_LOCUS22602</name>
    <name evidence="4" type="ORF">RMAR00112_LOCUS22605</name>
</gene>
<evidence type="ECO:0000256" key="1">
    <source>
        <dbReference type="ARBA" id="ARBA00005593"/>
    </source>
</evidence>
<dbReference type="Gene3D" id="3.30.519.10">
    <property type="entry name" value="Guanine Nucleotide Dissociation Inhibitor, domain 2"/>
    <property type="match status" value="1"/>
</dbReference>
<dbReference type="InterPro" id="IPR018203">
    <property type="entry name" value="GDP_dissociation_inhibitor"/>
</dbReference>
<dbReference type="GO" id="GO:0016192">
    <property type="term" value="P:vesicle-mediated transport"/>
    <property type="evidence" value="ECO:0007669"/>
    <property type="project" value="TreeGrafter"/>
</dbReference>
<dbReference type="GO" id="GO:0005092">
    <property type="term" value="F:GDP-dissociation inhibitor activity"/>
    <property type="evidence" value="ECO:0007669"/>
    <property type="project" value="InterPro"/>
</dbReference>
<accession>A0A7S2ZYL9</accession>
<dbReference type="GO" id="GO:0005968">
    <property type="term" value="C:Rab-protein geranylgeranyltransferase complex"/>
    <property type="evidence" value="ECO:0007669"/>
    <property type="project" value="TreeGrafter"/>
</dbReference>
<dbReference type="Gene3D" id="3.50.50.60">
    <property type="entry name" value="FAD/NAD(P)-binding domain"/>
    <property type="match status" value="1"/>
</dbReference>
<dbReference type="PANTHER" id="PTHR11787:SF4">
    <property type="entry name" value="CHM, RAB ESCORT PROTEIN 1"/>
    <property type="match status" value="1"/>
</dbReference>
<dbReference type="EMBL" id="HBHW01029177">
    <property type="protein sequence ID" value="CAE0054573.1"/>
    <property type="molecule type" value="Transcribed_RNA"/>
</dbReference>
<feature type="region of interest" description="Disordered" evidence="2">
    <location>
        <begin position="276"/>
        <end position="311"/>
    </location>
</feature>
<name>A0A7S2ZYL9_9RHOD</name>
<dbReference type="EMBL" id="HBHW01029180">
    <property type="protein sequence ID" value="CAE0054576.1"/>
    <property type="molecule type" value="Transcribed_RNA"/>
</dbReference>
<comment type="similarity">
    <text evidence="1">Belongs to the Rab GDI family.</text>
</comment>
<dbReference type="GO" id="GO:0005634">
    <property type="term" value="C:nucleus"/>
    <property type="evidence" value="ECO:0007669"/>
    <property type="project" value="TreeGrafter"/>
</dbReference>
<feature type="compositionally biased region" description="Polar residues" evidence="2">
    <location>
        <begin position="302"/>
        <end position="311"/>
    </location>
</feature>
<dbReference type="InterPro" id="IPR036188">
    <property type="entry name" value="FAD/NAD-bd_sf"/>
</dbReference>
<organism evidence="3">
    <name type="scientific">Rhodosorus marinus</name>
    <dbReference type="NCBI Taxonomy" id="101924"/>
    <lineage>
        <taxon>Eukaryota</taxon>
        <taxon>Rhodophyta</taxon>
        <taxon>Stylonematophyceae</taxon>
        <taxon>Stylonematales</taxon>
        <taxon>Stylonemataceae</taxon>
        <taxon>Rhodosorus</taxon>
    </lineage>
</organism>
<dbReference type="Pfam" id="PF00996">
    <property type="entry name" value="GDI"/>
    <property type="match status" value="1"/>
</dbReference>
<dbReference type="GO" id="GO:0007264">
    <property type="term" value="P:small GTPase-mediated signal transduction"/>
    <property type="evidence" value="ECO:0007669"/>
    <property type="project" value="InterPro"/>
</dbReference>
<dbReference type="PANTHER" id="PTHR11787">
    <property type="entry name" value="RAB GDP-DISSOCIATION INHIBITOR"/>
    <property type="match status" value="1"/>
</dbReference>
<dbReference type="Gene3D" id="1.10.405.10">
    <property type="entry name" value="Guanine Nucleotide Dissociation Inhibitor, domain 1"/>
    <property type="match status" value="1"/>
</dbReference>
<evidence type="ECO:0000313" key="4">
    <source>
        <dbReference type="EMBL" id="CAE0054576.1"/>
    </source>
</evidence>
<dbReference type="SUPFAM" id="SSF54373">
    <property type="entry name" value="FAD-linked reductases, C-terminal domain"/>
    <property type="match status" value="1"/>
</dbReference>
<sequence>MEAMLLNERLRTIVSNALIFVEDPKSISVQHGRDLLQLYFSSLARYGTGSALLLTNYGGSELSQAFCRVCAVNGGIYVLRREVEEILLEDGAVSGILTTAGDRVNTKHVFVSSMFDPGRLDEEEIVWRFVGVLQRSILDGHPRTLVIVPKGIGSRTVRVWQFDSSLGVCGDGYFVLYAECVDGSGTEEDIRTALARVLGESYSEEISHGVIFKHRMWRRKENGSSPTNVEWVYDVPVEIDFTGAIEQAEALFRTNFPGEEWFPEQVSVVPEVSEIFHPGDASDDQRHDASTAAEEPVEDIVTATSGSSQTT</sequence>
<dbReference type="GO" id="GO:0005829">
    <property type="term" value="C:cytosol"/>
    <property type="evidence" value="ECO:0007669"/>
    <property type="project" value="TreeGrafter"/>
</dbReference>
<dbReference type="AlphaFoldDB" id="A0A7S2ZYL9"/>
<evidence type="ECO:0000256" key="2">
    <source>
        <dbReference type="SAM" id="MobiDB-lite"/>
    </source>
</evidence>
<evidence type="ECO:0000313" key="3">
    <source>
        <dbReference type="EMBL" id="CAE0054573.1"/>
    </source>
</evidence>
<proteinExistence type="inferred from homology"/>
<protein>
    <submittedName>
        <fullName evidence="3">Uncharacterized protein</fullName>
    </submittedName>
</protein>